<evidence type="ECO:0000313" key="2">
    <source>
        <dbReference type="EMBL" id="MFC6647134.1"/>
    </source>
</evidence>
<name>A0ABW1ZDF1_9BACT</name>
<reference evidence="3" key="1">
    <citation type="journal article" date="2019" name="Int. J. Syst. Evol. Microbiol.">
        <title>The Global Catalogue of Microorganisms (GCM) 10K type strain sequencing project: providing services to taxonomists for standard genome sequencing and annotation.</title>
        <authorList>
            <consortium name="The Broad Institute Genomics Platform"/>
            <consortium name="The Broad Institute Genome Sequencing Center for Infectious Disease"/>
            <person name="Wu L."/>
            <person name="Ma J."/>
        </authorList>
    </citation>
    <scope>NUCLEOTIDE SEQUENCE [LARGE SCALE GENOMIC DNA]</scope>
    <source>
        <strain evidence="3">CGMCC 1.16026</strain>
    </source>
</reference>
<dbReference type="RefSeq" id="WP_390236019.1">
    <property type="nucleotide sequence ID" value="NZ_JAGSYD010000002.1"/>
</dbReference>
<keyword evidence="3" id="KW-1185">Reference proteome</keyword>
<proteinExistence type="predicted"/>
<comment type="caution">
    <text evidence="2">The sequence shown here is derived from an EMBL/GenBank/DDBJ whole genome shotgun (WGS) entry which is preliminary data.</text>
</comment>
<evidence type="ECO:0000259" key="1">
    <source>
        <dbReference type="Pfam" id="PF21849"/>
    </source>
</evidence>
<dbReference type="Proteomes" id="UP001596391">
    <property type="component" value="Unassembled WGS sequence"/>
</dbReference>
<feature type="domain" description="DUF6908" evidence="1">
    <location>
        <begin position="1"/>
        <end position="39"/>
    </location>
</feature>
<dbReference type="Pfam" id="PF21849">
    <property type="entry name" value="DUF6908"/>
    <property type="match status" value="1"/>
</dbReference>
<accession>A0ABW1ZDF1</accession>
<protein>
    <recommendedName>
        <fullName evidence="1">DUF6908 domain-containing protein</fullName>
    </recommendedName>
</protein>
<organism evidence="2 3">
    <name type="scientific">Granulicella cerasi</name>
    <dbReference type="NCBI Taxonomy" id="741063"/>
    <lineage>
        <taxon>Bacteria</taxon>
        <taxon>Pseudomonadati</taxon>
        <taxon>Acidobacteriota</taxon>
        <taxon>Terriglobia</taxon>
        <taxon>Terriglobales</taxon>
        <taxon>Acidobacteriaceae</taxon>
        <taxon>Granulicella</taxon>
    </lineage>
</organism>
<evidence type="ECO:0000313" key="3">
    <source>
        <dbReference type="Proteomes" id="UP001596391"/>
    </source>
</evidence>
<dbReference type="InterPro" id="IPR054203">
    <property type="entry name" value="DUF6908"/>
</dbReference>
<dbReference type="EMBL" id="JBHSWI010000001">
    <property type="protein sequence ID" value="MFC6647134.1"/>
    <property type="molecule type" value="Genomic_DNA"/>
</dbReference>
<sequence>MRDPKTCFEPGFAGGAHLNPFYWRNDLVGGKQWAVLFRRALTASTLNCANSTRALLGFGTRPCRVEVRGGFHGQAHSGLALT</sequence>
<gene>
    <name evidence="2" type="ORF">ACFQBQ_16445</name>
</gene>